<proteinExistence type="predicted"/>
<feature type="region of interest" description="Disordered" evidence="2">
    <location>
        <begin position="1"/>
        <end position="33"/>
    </location>
</feature>
<dbReference type="VEuPathDB" id="FungiDB:SJAG_00454"/>
<evidence type="ECO:0000313" key="4">
    <source>
        <dbReference type="Proteomes" id="UP000001744"/>
    </source>
</evidence>
<dbReference type="EMBL" id="KE651166">
    <property type="protein sequence ID" value="EEB05440.1"/>
    <property type="molecule type" value="Genomic_DNA"/>
</dbReference>
<evidence type="ECO:0000313" key="3">
    <source>
        <dbReference type="EMBL" id="EEB05440.1"/>
    </source>
</evidence>
<reference evidence="3 4" key="1">
    <citation type="journal article" date="2011" name="Science">
        <title>Comparative functional genomics of the fission yeasts.</title>
        <authorList>
            <person name="Rhind N."/>
            <person name="Chen Z."/>
            <person name="Yassour M."/>
            <person name="Thompson D.A."/>
            <person name="Haas B.J."/>
            <person name="Habib N."/>
            <person name="Wapinski I."/>
            <person name="Roy S."/>
            <person name="Lin M.F."/>
            <person name="Heiman D.I."/>
            <person name="Young S.K."/>
            <person name="Furuya K."/>
            <person name="Guo Y."/>
            <person name="Pidoux A."/>
            <person name="Chen H.M."/>
            <person name="Robbertse B."/>
            <person name="Goldberg J.M."/>
            <person name="Aoki K."/>
            <person name="Bayne E.H."/>
            <person name="Berlin A.M."/>
            <person name="Desjardins C.A."/>
            <person name="Dobbs E."/>
            <person name="Dukaj L."/>
            <person name="Fan L."/>
            <person name="FitzGerald M.G."/>
            <person name="French C."/>
            <person name="Gujja S."/>
            <person name="Hansen K."/>
            <person name="Keifenheim D."/>
            <person name="Levin J.Z."/>
            <person name="Mosher R.A."/>
            <person name="Mueller C.A."/>
            <person name="Pfiffner J."/>
            <person name="Priest M."/>
            <person name="Russ C."/>
            <person name="Smialowska A."/>
            <person name="Swoboda P."/>
            <person name="Sykes S.M."/>
            <person name="Vaughn M."/>
            <person name="Vengrova S."/>
            <person name="Yoder R."/>
            <person name="Zeng Q."/>
            <person name="Allshire R."/>
            <person name="Baulcombe D."/>
            <person name="Birren B.W."/>
            <person name="Brown W."/>
            <person name="Ekwall K."/>
            <person name="Kellis M."/>
            <person name="Leatherwood J."/>
            <person name="Levin H."/>
            <person name="Margalit H."/>
            <person name="Martienssen R."/>
            <person name="Nieduszynski C.A."/>
            <person name="Spatafora J.W."/>
            <person name="Friedman N."/>
            <person name="Dalgaard J.Z."/>
            <person name="Baumann P."/>
            <person name="Niki H."/>
            <person name="Regev A."/>
            <person name="Nusbaum C."/>
        </authorList>
    </citation>
    <scope>NUCLEOTIDE SEQUENCE [LARGE SCALE GENOMIC DNA]</scope>
    <source>
        <strain evidence="4">yFS275 / FY16936</strain>
    </source>
</reference>
<evidence type="ECO:0000256" key="1">
    <source>
        <dbReference type="SAM" id="Coils"/>
    </source>
</evidence>
<dbReference type="JaponicusDB" id="SJAG_00454"/>
<dbReference type="GeneID" id="7047952"/>
<dbReference type="Proteomes" id="UP000001744">
    <property type="component" value="Unassembled WGS sequence"/>
</dbReference>
<protein>
    <submittedName>
        <fullName evidence="3">Uncharacterized protein</fullName>
    </submittedName>
</protein>
<dbReference type="HOGENOM" id="CLU_2134994_0_0_1"/>
<keyword evidence="4" id="KW-1185">Reference proteome</keyword>
<keyword evidence="1" id="KW-0175">Coiled coil</keyword>
<accession>B6JVN9</accession>
<name>B6JVN9_SCHJY</name>
<feature type="coiled-coil region" evidence="1">
    <location>
        <begin position="42"/>
        <end position="93"/>
    </location>
</feature>
<feature type="compositionally biased region" description="Basic and acidic residues" evidence="2">
    <location>
        <begin position="1"/>
        <end position="14"/>
    </location>
</feature>
<sequence>MDISEQRTSSKEETSSEPVSPSLRCPSEALNPDGHIDPYKLFVLYEQQRNELNKLRESVQRQHKSQKKLESQLAEAQDVLQKRESQVVKLTHKIHDQQVWTVDTDAGRGIATF</sequence>
<dbReference type="AlphaFoldDB" id="B6JVN9"/>
<evidence type="ECO:0000256" key="2">
    <source>
        <dbReference type="SAM" id="MobiDB-lite"/>
    </source>
</evidence>
<organism evidence="3 4">
    <name type="scientific">Schizosaccharomyces japonicus (strain yFS275 / FY16936)</name>
    <name type="common">Fission yeast</name>
    <dbReference type="NCBI Taxonomy" id="402676"/>
    <lineage>
        <taxon>Eukaryota</taxon>
        <taxon>Fungi</taxon>
        <taxon>Dikarya</taxon>
        <taxon>Ascomycota</taxon>
        <taxon>Taphrinomycotina</taxon>
        <taxon>Schizosaccharomycetes</taxon>
        <taxon>Schizosaccharomycetales</taxon>
        <taxon>Schizosaccharomycetaceae</taxon>
        <taxon>Schizosaccharomyces</taxon>
    </lineage>
</organism>
<dbReference type="RefSeq" id="XP_002171733.1">
    <property type="nucleotide sequence ID" value="XM_002171697.1"/>
</dbReference>
<gene>
    <name evidence="3" type="ORF">SJAG_00454</name>
</gene>